<reference evidence="8" key="2">
    <citation type="journal article" date="2023" name="Infect Dis Poverty">
        <title>Chromosome-scale genome of the human blood fluke Schistosoma mekongi and its implications for public health.</title>
        <authorList>
            <person name="Zhou M."/>
            <person name="Xu L."/>
            <person name="Xu D."/>
            <person name="Chen W."/>
            <person name="Khan J."/>
            <person name="Hu Y."/>
            <person name="Huang H."/>
            <person name="Wei H."/>
            <person name="Zhang Y."/>
            <person name="Chusongsang P."/>
            <person name="Tanasarnprasert K."/>
            <person name="Hu X."/>
            <person name="Limpanont Y."/>
            <person name="Lv Z."/>
        </authorList>
    </citation>
    <scope>NUCLEOTIDE SEQUENCE</scope>
    <source>
        <strain evidence="8">LV_2022a</strain>
    </source>
</reference>
<evidence type="ECO:0000259" key="7">
    <source>
        <dbReference type="PROSITE" id="PS50922"/>
    </source>
</evidence>
<feature type="domain" description="TLC" evidence="7">
    <location>
        <begin position="62"/>
        <end position="267"/>
    </location>
</feature>
<dbReference type="PANTHER" id="PTHR13439">
    <property type="entry name" value="CT120 PROTEIN"/>
    <property type="match status" value="1"/>
</dbReference>
<feature type="transmembrane region" description="Helical" evidence="6">
    <location>
        <begin position="71"/>
        <end position="89"/>
    </location>
</feature>
<comment type="caution">
    <text evidence="8">The sequence shown here is derived from an EMBL/GenBank/DDBJ whole genome shotgun (WGS) entry which is preliminary data.</text>
</comment>
<dbReference type="AlphaFoldDB" id="A0AAE1Z9G7"/>
<feature type="transmembrane region" description="Helical" evidence="6">
    <location>
        <begin position="191"/>
        <end position="216"/>
    </location>
</feature>
<feature type="transmembrane region" description="Helical" evidence="6">
    <location>
        <begin position="236"/>
        <end position="256"/>
    </location>
</feature>
<organism evidence="8 9">
    <name type="scientific">Schistosoma mekongi</name>
    <name type="common">Parasitic worm</name>
    <dbReference type="NCBI Taxonomy" id="38744"/>
    <lineage>
        <taxon>Eukaryota</taxon>
        <taxon>Metazoa</taxon>
        <taxon>Spiralia</taxon>
        <taxon>Lophotrochozoa</taxon>
        <taxon>Platyhelminthes</taxon>
        <taxon>Trematoda</taxon>
        <taxon>Digenea</taxon>
        <taxon>Strigeidida</taxon>
        <taxon>Schistosomatoidea</taxon>
        <taxon>Schistosomatidae</taxon>
        <taxon>Schistosoma</taxon>
    </lineage>
</organism>
<comment type="subcellular location">
    <subcellularLocation>
        <location evidence="1">Membrane</location>
        <topology evidence="1">Multi-pass membrane protein</topology>
    </subcellularLocation>
</comment>
<gene>
    <name evidence="8" type="ORF">MN116_006910</name>
</gene>
<keyword evidence="3 6" id="KW-1133">Transmembrane helix</keyword>
<proteinExistence type="predicted"/>
<dbReference type="InterPro" id="IPR050846">
    <property type="entry name" value="TLCD"/>
</dbReference>
<evidence type="ECO:0000256" key="6">
    <source>
        <dbReference type="SAM" id="Phobius"/>
    </source>
</evidence>
<evidence type="ECO:0000256" key="3">
    <source>
        <dbReference type="ARBA" id="ARBA00022989"/>
    </source>
</evidence>
<evidence type="ECO:0000256" key="5">
    <source>
        <dbReference type="PROSITE-ProRule" id="PRU00205"/>
    </source>
</evidence>
<keyword evidence="4 5" id="KW-0472">Membrane</keyword>
<reference evidence="8" key="1">
    <citation type="submission" date="2022-04" db="EMBL/GenBank/DDBJ databases">
        <authorList>
            <person name="Xu L."/>
            <person name="Lv Z."/>
        </authorList>
    </citation>
    <scope>NUCLEOTIDE SEQUENCE</scope>
    <source>
        <strain evidence="8">LV_2022a</strain>
    </source>
</reference>
<evidence type="ECO:0000313" key="9">
    <source>
        <dbReference type="Proteomes" id="UP001292079"/>
    </source>
</evidence>
<evidence type="ECO:0000313" key="8">
    <source>
        <dbReference type="EMBL" id="KAK4469349.1"/>
    </source>
</evidence>
<keyword evidence="2 5" id="KW-0812">Transmembrane</keyword>
<dbReference type="InterPro" id="IPR006634">
    <property type="entry name" value="TLC-dom"/>
</dbReference>
<dbReference type="Pfam" id="PF03798">
    <property type="entry name" value="TRAM_LAG1_CLN8"/>
    <property type="match status" value="1"/>
</dbReference>
<dbReference type="Proteomes" id="UP001292079">
    <property type="component" value="Unassembled WGS sequence"/>
</dbReference>
<dbReference type="GO" id="GO:0016020">
    <property type="term" value="C:membrane"/>
    <property type="evidence" value="ECO:0007669"/>
    <property type="project" value="UniProtKB-SubCell"/>
</dbReference>
<feature type="transmembrane region" description="Helical" evidence="6">
    <location>
        <begin position="95"/>
        <end position="119"/>
    </location>
</feature>
<protein>
    <recommendedName>
        <fullName evidence="7">TLC domain-containing protein</fullName>
    </recommendedName>
</protein>
<dbReference type="SMART" id="SM00724">
    <property type="entry name" value="TLC"/>
    <property type="match status" value="1"/>
</dbReference>
<accession>A0AAE1Z9G7</accession>
<dbReference type="GO" id="GO:0055088">
    <property type="term" value="P:lipid homeostasis"/>
    <property type="evidence" value="ECO:0007669"/>
    <property type="project" value="TreeGrafter"/>
</dbReference>
<feature type="transmembrane region" description="Helical" evidence="6">
    <location>
        <begin position="26"/>
        <end position="50"/>
    </location>
</feature>
<evidence type="ECO:0000256" key="1">
    <source>
        <dbReference type="ARBA" id="ARBA00004141"/>
    </source>
</evidence>
<dbReference type="PANTHER" id="PTHR13439:SF0">
    <property type="entry name" value="TOPOISOMERASE I DAMAGE AFFECTED PROTEIN 4"/>
    <property type="match status" value="1"/>
</dbReference>
<evidence type="ECO:0000256" key="2">
    <source>
        <dbReference type="ARBA" id="ARBA00022692"/>
    </source>
</evidence>
<evidence type="ECO:0000256" key="4">
    <source>
        <dbReference type="ARBA" id="ARBA00023136"/>
    </source>
</evidence>
<name>A0AAE1Z9G7_SCHME</name>
<dbReference type="PROSITE" id="PS50922">
    <property type="entry name" value="TLC"/>
    <property type="match status" value="1"/>
</dbReference>
<keyword evidence="9" id="KW-1185">Reference proteome</keyword>
<dbReference type="EMBL" id="JALJAT010000005">
    <property type="protein sequence ID" value="KAK4469349.1"/>
    <property type="molecule type" value="Genomic_DNA"/>
</dbReference>
<dbReference type="GO" id="GO:0005783">
    <property type="term" value="C:endoplasmic reticulum"/>
    <property type="evidence" value="ECO:0007669"/>
    <property type="project" value="TreeGrafter"/>
</dbReference>
<sequence length="387" mass="44783">MNPAGDLEDALSVFGELRHGPKAGYYFGWSLFSFVSCIAVHHIVSPWIFARYNKLYRNLPRSQRMEWDSRVVSSIHATVVSVLCVVALVTNVNLWSNPITCVTHAGLIALSISIGYFLCDAVSMPFYWRNNQLIIFLLHHWAASFAFYYVVRYRCCVFFGVYRLTTELSTPFVNQRWFYRTIGYKPDRRRVACVTFIFAIFFIITRNLMILPFWIIFYASYGSDAYNTVASCVPSIGIIFLSTCGVLDCLNIYWAFRTCRLGHKAAKLLWAVDWRNDIRKARARLHKRLRKFQQRVAFNTNVRNNINWKPALLKDNHYSDISLNQTISGMSSSSFSTSDSEPDSIYSDLEINVSNVNDKNVNSIHVNSYQHINSDNNEIRLIHYLKK</sequence>